<dbReference type="Gene3D" id="3.30.420.10">
    <property type="entry name" value="Ribonuclease H-like superfamily/Ribonuclease H"/>
    <property type="match status" value="1"/>
</dbReference>
<evidence type="ECO:0000313" key="7">
    <source>
        <dbReference type="EMBL" id="UYV74824.1"/>
    </source>
</evidence>
<comment type="subcellular location">
    <subcellularLocation>
        <location evidence="1">Endomembrane system</location>
        <topology evidence="1">Peripheral membrane protein</topology>
    </subcellularLocation>
</comment>
<dbReference type="SMART" id="SM00563">
    <property type="entry name" value="PlsC"/>
    <property type="match status" value="1"/>
</dbReference>
<evidence type="ECO:0000256" key="5">
    <source>
        <dbReference type="ARBA" id="ARBA00023315"/>
    </source>
</evidence>
<accession>A0ABY6L1U7</accession>
<dbReference type="Pfam" id="PF01553">
    <property type="entry name" value="Acyltransferase"/>
    <property type="match status" value="1"/>
</dbReference>
<dbReference type="Pfam" id="PF01359">
    <property type="entry name" value="Transposase_1"/>
    <property type="match status" value="1"/>
</dbReference>
<dbReference type="InterPro" id="IPR036397">
    <property type="entry name" value="RNaseH_sf"/>
</dbReference>
<gene>
    <name evidence="7" type="ORF">LAZ67_12001145</name>
</gene>
<dbReference type="PANTHER" id="PTHR12563:SF17">
    <property type="entry name" value="DIHYDROXYACETONE PHOSPHATE ACYLTRANSFERASE"/>
    <property type="match status" value="1"/>
</dbReference>
<protein>
    <submittedName>
        <fullName evidence="7">GNPAT</fullName>
    </submittedName>
</protein>
<dbReference type="InterPro" id="IPR002123">
    <property type="entry name" value="Plipid/glycerol_acylTrfase"/>
</dbReference>
<dbReference type="CDD" id="cd07993">
    <property type="entry name" value="LPLAT_DHAPAT-like"/>
    <property type="match status" value="1"/>
</dbReference>
<dbReference type="InterPro" id="IPR045520">
    <property type="entry name" value="GPAT/DHAPAT_C"/>
</dbReference>
<evidence type="ECO:0000256" key="1">
    <source>
        <dbReference type="ARBA" id="ARBA00004184"/>
    </source>
</evidence>
<dbReference type="Proteomes" id="UP001235939">
    <property type="component" value="Chromosome 12"/>
</dbReference>
<reference evidence="7 8" key="1">
    <citation type="submission" date="2022-01" db="EMBL/GenBank/DDBJ databases">
        <title>A chromosomal length assembly of Cordylochernes scorpioides.</title>
        <authorList>
            <person name="Zeh D."/>
            <person name="Zeh J."/>
        </authorList>
    </citation>
    <scope>NUCLEOTIDE SEQUENCE [LARGE SCALE GENOMIC DNA]</scope>
    <source>
        <strain evidence="7">IN4F17</strain>
        <tissue evidence="7">Whole Body</tissue>
    </source>
</reference>
<dbReference type="PANTHER" id="PTHR12563">
    <property type="entry name" value="GLYCEROL-3-PHOSPHATE ACYLTRANSFERASE"/>
    <property type="match status" value="1"/>
</dbReference>
<dbReference type="InterPro" id="IPR001888">
    <property type="entry name" value="Transposase_1"/>
</dbReference>
<dbReference type="EMBL" id="CP092874">
    <property type="protein sequence ID" value="UYV74824.1"/>
    <property type="molecule type" value="Genomic_DNA"/>
</dbReference>
<evidence type="ECO:0000256" key="4">
    <source>
        <dbReference type="ARBA" id="ARBA00023136"/>
    </source>
</evidence>
<evidence type="ECO:0000313" key="8">
    <source>
        <dbReference type="Proteomes" id="UP001235939"/>
    </source>
</evidence>
<keyword evidence="3" id="KW-0808">Transferase</keyword>
<evidence type="ECO:0000256" key="3">
    <source>
        <dbReference type="ARBA" id="ARBA00022679"/>
    </source>
</evidence>
<keyword evidence="8" id="KW-1185">Reference proteome</keyword>
<dbReference type="InterPro" id="IPR022284">
    <property type="entry name" value="GPAT/DHAPAT"/>
</dbReference>
<comment type="similarity">
    <text evidence="2">Belongs to the GPAT/DAPAT family.</text>
</comment>
<keyword evidence="4" id="KW-0472">Membrane</keyword>
<name>A0ABY6L1U7_9ARAC</name>
<dbReference type="SUPFAM" id="SSF69593">
    <property type="entry name" value="Glycerol-3-phosphate (1)-acyltransferase"/>
    <property type="match status" value="1"/>
</dbReference>
<keyword evidence="5" id="KW-0012">Acyltransferase</keyword>
<evidence type="ECO:0000256" key="2">
    <source>
        <dbReference type="ARBA" id="ARBA00007937"/>
    </source>
</evidence>
<dbReference type="InterPro" id="IPR041728">
    <property type="entry name" value="GPAT/DHAPAT_LPLAT"/>
</dbReference>
<sequence>MEAARAFLEMHRRDGDQMFSRIVTGDESWMHHSTPETKRQSMVWEKPEESAPKKAKGVLLVDYLPPNTTVNAARYCEVLTKLRAAIKRKRPGLLSRKVLLVHDNARPHAARTTQTLLEKFKWKIFTYPPYSPELTPRDFHLFPALKLHLGGKHFANDDEVQAEVNHWLRRQDTAWYNSSIKKIATTVPKMFRQKWPWYSWWVEVGDCFYYFLGLKFVSTLLRNCGAFFIRRHFADDKLYWTVFSVYLQSLLEGGEHPVEFFVEGTRSRSAKSLTPKLGLLKVALELFFTAKVPDLTIVPISITYERTLEEDLFAYEMLGIPKPKESTRGLVKARKILEHNYGNIYIKYGDPISVRDFCGPTLDRSHHNLESRYEVSLSPLEQVICSDLGSHIVRTQQHNLAVTALSAVCLLVSVRPEGIPVEQLVQQMGWLHSLLSHMGSPLPWSPFHSPQQLMKALAPHSRILRPGARGTICLAAMLDEEPALKRALDPKAALSALPHLLAQHYANQPLQLLARPCMVAVCLLQAAVPAPTKDHPRVANLCLFVRPDSLLAPFLTLRRLLAREFVFERAKEEEDLEQGLEPMFANGMITIMETGHLEIHIPEELAILAAMLNPFLLSYQSICRYLSTRGADAPPLPSKEMAQQCQAAQDGPRDWRTLSLDTIANCISMMVQERALRREKSPNGTFLLHTIPSEVSRIAMELAPFIQKGDQTPIPRMVLPLAKL</sequence>
<feature type="domain" description="Phospholipid/glycerol acyltransferase" evidence="6">
    <location>
        <begin position="201"/>
        <end position="305"/>
    </location>
</feature>
<dbReference type="Pfam" id="PF19277">
    <property type="entry name" value="GPAT_C"/>
    <property type="match status" value="1"/>
</dbReference>
<organism evidence="7 8">
    <name type="scientific">Cordylochernes scorpioides</name>
    <dbReference type="NCBI Taxonomy" id="51811"/>
    <lineage>
        <taxon>Eukaryota</taxon>
        <taxon>Metazoa</taxon>
        <taxon>Ecdysozoa</taxon>
        <taxon>Arthropoda</taxon>
        <taxon>Chelicerata</taxon>
        <taxon>Arachnida</taxon>
        <taxon>Pseudoscorpiones</taxon>
        <taxon>Cheliferoidea</taxon>
        <taxon>Chernetidae</taxon>
        <taxon>Cordylochernes</taxon>
    </lineage>
</organism>
<evidence type="ECO:0000259" key="6">
    <source>
        <dbReference type="SMART" id="SM00563"/>
    </source>
</evidence>
<proteinExistence type="inferred from homology"/>